<dbReference type="HOGENOM" id="CLU_013985_3_3_2"/>
<proteinExistence type="inferred from homology"/>
<dbReference type="GO" id="GO:0016747">
    <property type="term" value="F:acyltransferase activity, transferring groups other than amino-acyl groups"/>
    <property type="evidence" value="ECO:0007669"/>
    <property type="project" value="InterPro"/>
</dbReference>
<sequence>MSKALFRKEAQFSIMLQVKIRPQEIFDAERFFEIFTHLDYQFIEVPIKTLEDEKRFLKLNEAKRKTNFEHNYSILLEEKLVGGCGIRIDQHRPWTGEIGYFVDKAYQGMGIATEAVRQLEKIGFDELKLQRITILMDVRNTASEKIAVKCGYEKEGIAKKIHRIGQEYYDCFVYAKTRQITD</sequence>
<dbReference type="PANTHER" id="PTHR43792">
    <property type="entry name" value="GNAT FAMILY, PUTATIVE (AFU_ORTHOLOGUE AFUA_3G00765)-RELATED-RELATED"/>
    <property type="match status" value="1"/>
</dbReference>
<dbReference type="Gene3D" id="3.40.630.30">
    <property type="match status" value="1"/>
</dbReference>
<accession>A0A0E3LRV7</accession>
<comment type="similarity">
    <text evidence="3">Belongs to the acetyltransferase family. RimJ subfamily.</text>
</comment>
<dbReference type="SUPFAM" id="SSF55729">
    <property type="entry name" value="Acyl-CoA N-acyltransferases (Nat)"/>
    <property type="match status" value="1"/>
</dbReference>
<reference evidence="5 6" key="1">
    <citation type="submission" date="2014-07" db="EMBL/GenBank/DDBJ databases">
        <title>Methanogenic archaea and the global carbon cycle.</title>
        <authorList>
            <person name="Henriksen J.R."/>
            <person name="Luke J."/>
            <person name="Reinhart S."/>
            <person name="Benedict M.N."/>
            <person name="Youngblut N.D."/>
            <person name="Metcalf M.E."/>
            <person name="Whitaker R.J."/>
            <person name="Metcalf W.W."/>
        </authorList>
    </citation>
    <scope>NUCLEOTIDE SEQUENCE [LARGE SCALE GENOMIC DNA]</scope>
    <source>
        <strain evidence="5 6">SarPi</strain>
    </source>
</reference>
<dbReference type="Proteomes" id="UP000033116">
    <property type="component" value="Chromosome"/>
</dbReference>
<keyword evidence="1 5" id="KW-0808">Transferase</keyword>
<dbReference type="AlphaFoldDB" id="A0A0E3LRV7"/>
<dbReference type="PATRIC" id="fig|1434115.4.peg.872"/>
<evidence type="ECO:0000256" key="2">
    <source>
        <dbReference type="ARBA" id="ARBA00023315"/>
    </source>
</evidence>
<feature type="domain" description="N-acetyltransferase" evidence="4">
    <location>
        <begin position="18"/>
        <end position="179"/>
    </location>
</feature>
<gene>
    <name evidence="5" type="ORF">MSMAP_0706</name>
</gene>
<evidence type="ECO:0000313" key="6">
    <source>
        <dbReference type="Proteomes" id="UP000033116"/>
    </source>
</evidence>
<evidence type="ECO:0000256" key="1">
    <source>
        <dbReference type="ARBA" id="ARBA00022679"/>
    </source>
</evidence>
<protein>
    <submittedName>
        <fullName evidence="5">N-acetyltransferase</fullName>
    </submittedName>
</protein>
<dbReference type="InterPro" id="IPR016181">
    <property type="entry name" value="Acyl_CoA_acyltransferase"/>
</dbReference>
<dbReference type="Pfam" id="PF13302">
    <property type="entry name" value="Acetyltransf_3"/>
    <property type="match status" value="1"/>
</dbReference>
<dbReference type="PROSITE" id="PS51186">
    <property type="entry name" value="GNAT"/>
    <property type="match status" value="1"/>
</dbReference>
<evidence type="ECO:0000313" key="5">
    <source>
        <dbReference type="EMBL" id="AKB60691.1"/>
    </source>
</evidence>
<evidence type="ECO:0000259" key="4">
    <source>
        <dbReference type="PROSITE" id="PS51186"/>
    </source>
</evidence>
<dbReference type="InterPro" id="IPR051531">
    <property type="entry name" value="N-acetyltransferase"/>
</dbReference>
<dbReference type="PANTHER" id="PTHR43792:SF8">
    <property type="entry name" value="[RIBOSOMAL PROTEIN US5]-ALANINE N-ACETYLTRANSFERASE"/>
    <property type="match status" value="1"/>
</dbReference>
<evidence type="ECO:0000256" key="3">
    <source>
        <dbReference type="ARBA" id="ARBA00038502"/>
    </source>
</evidence>
<dbReference type="EMBL" id="CP009511">
    <property type="protein sequence ID" value="AKB60691.1"/>
    <property type="molecule type" value="Genomic_DNA"/>
</dbReference>
<organism evidence="5 6">
    <name type="scientific">Methanosarcina mazei SarPi</name>
    <dbReference type="NCBI Taxonomy" id="1434115"/>
    <lineage>
        <taxon>Archaea</taxon>
        <taxon>Methanobacteriati</taxon>
        <taxon>Methanobacteriota</taxon>
        <taxon>Stenosarchaea group</taxon>
        <taxon>Methanomicrobia</taxon>
        <taxon>Methanosarcinales</taxon>
        <taxon>Methanosarcinaceae</taxon>
        <taxon>Methanosarcina</taxon>
    </lineage>
</organism>
<dbReference type="CDD" id="cd04301">
    <property type="entry name" value="NAT_SF"/>
    <property type="match status" value="1"/>
</dbReference>
<name>A0A0E3LRV7_METMZ</name>
<keyword evidence="2" id="KW-0012">Acyltransferase</keyword>
<dbReference type="InterPro" id="IPR000182">
    <property type="entry name" value="GNAT_dom"/>
</dbReference>